<feature type="domain" description="Endonuclease/exonuclease/phosphatase" evidence="2">
    <location>
        <begin position="221"/>
        <end position="530"/>
    </location>
</feature>
<comment type="caution">
    <text evidence="4">The sequence shown here is derived from an EMBL/GenBank/DDBJ whole genome shotgun (WGS) entry which is preliminary data.</text>
</comment>
<dbReference type="InterPro" id="IPR001611">
    <property type="entry name" value="Leu-rich_rpt"/>
</dbReference>
<dbReference type="Pfam" id="PF03372">
    <property type="entry name" value="Exo_endo_phos"/>
    <property type="match status" value="1"/>
</dbReference>
<reference evidence="4 5" key="1">
    <citation type="submission" date="2016-04" db="EMBL/GenBank/DDBJ databases">
        <title>The genome of Intoshia linei affirms orthonectids as highly simplified spiralians.</title>
        <authorList>
            <person name="Mikhailov K.V."/>
            <person name="Slusarev G.S."/>
            <person name="Nikitin M.A."/>
            <person name="Logacheva M.D."/>
            <person name="Penin A."/>
            <person name="Aleoshin V."/>
            <person name="Panchin Y.V."/>
        </authorList>
    </citation>
    <scope>NUCLEOTIDE SEQUENCE [LARGE SCALE GENOMIC DNA]</scope>
    <source>
        <strain evidence="4">Intl2013</strain>
        <tissue evidence="4">Whole animal</tissue>
    </source>
</reference>
<gene>
    <name evidence="4" type="ORF">A3Q56_02208</name>
</gene>
<dbReference type="PANTHER" id="PTHR12121">
    <property type="entry name" value="CARBON CATABOLITE REPRESSOR PROTEIN 4"/>
    <property type="match status" value="1"/>
</dbReference>
<proteinExistence type="predicted"/>
<keyword evidence="5" id="KW-1185">Reference proteome</keyword>
<evidence type="ECO:0000313" key="4">
    <source>
        <dbReference type="EMBL" id="OAF70032.1"/>
    </source>
</evidence>
<dbReference type="InterPro" id="IPR036691">
    <property type="entry name" value="Endo/exonu/phosph_ase_sf"/>
</dbReference>
<accession>A0A177B8P3</accession>
<sequence>MTVEENEKFFKNEPIETCDPNVQSDLEKSRQEFRKEVQRINVYTPLNLTYQEKDSTKDKDTSWSSLHITGYVHVITASICNWTYLTQLNLSNNRVEFIPEYIGNLYKLEVLNCSNNKIKKLPNSIGKLQSLQQLLAAQNLIIDLPNEIGRLYRLVTMDLDKNPLSENLLKLYNNGKSTHEIINHFMFLMEENSEKPHRKWQDTLHMAVIPENLQTFRILNYNVLSDYIASRYVRYCSKNFSVWENRAKLIYDCIIHFKPDIVCLQEIQGKVYTQEILTNENFQDYITIYMAKLRSRTFNDSRKADVDGCLMMVHRNRFNVLNCYEIDLNVSDFLPTDCIISNQLRLKDNVAIISILHVANNFKHTCPQYIIVANAHLYYQEEEKHIKLMQCVNLLRNIQQVYENFSSEGFEIAVILCGDFNSLPDSPVLNLILKGIVETDNAIIDNSIRELDMRINLLSFIKHKLILQNAYENSYLPFTHFKPGFQATIDYIFTSKNGIRIARKCLGIDPKWFEKNNAIACPNKHIPSDHIPLIIDCY</sequence>
<dbReference type="InterPro" id="IPR055414">
    <property type="entry name" value="LRR_R13L4/SHOC2-like"/>
</dbReference>
<dbReference type="InterPro" id="IPR032675">
    <property type="entry name" value="LRR_dom_sf"/>
</dbReference>
<dbReference type="InterPro" id="IPR050410">
    <property type="entry name" value="CCR4/nocturin_mRNA_transcr"/>
</dbReference>
<dbReference type="SUPFAM" id="SSF56219">
    <property type="entry name" value="DNase I-like"/>
    <property type="match status" value="1"/>
</dbReference>
<dbReference type="PROSITE" id="PS51450">
    <property type="entry name" value="LRR"/>
    <property type="match status" value="2"/>
</dbReference>
<evidence type="ECO:0000256" key="1">
    <source>
        <dbReference type="ARBA" id="ARBA00022737"/>
    </source>
</evidence>
<evidence type="ECO:0000259" key="2">
    <source>
        <dbReference type="Pfam" id="PF03372"/>
    </source>
</evidence>
<dbReference type="Proteomes" id="UP000078046">
    <property type="component" value="Unassembled WGS sequence"/>
</dbReference>
<dbReference type="SUPFAM" id="SSF52058">
    <property type="entry name" value="L domain-like"/>
    <property type="match status" value="1"/>
</dbReference>
<evidence type="ECO:0000313" key="5">
    <source>
        <dbReference type="Proteomes" id="UP000078046"/>
    </source>
</evidence>
<dbReference type="AlphaFoldDB" id="A0A177B8P3"/>
<evidence type="ECO:0000259" key="3">
    <source>
        <dbReference type="Pfam" id="PF23598"/>
    </source>
</evidence>
<dbReference type="Pfam" id="PF23598">
    <property type="entry name" value="LRR_14"/>
    <property type="match status" value="1"/>
</dbReference>
<protein>
    <submittedName>
        <fullName evidence="4">Uncharacterized protein</fullName>
    </submittedName>
</protein>
<keyword evidence="1" id="KW-0677">Repeat</keyword>
<dbReference type="PANTHER" id="PTHR12121:SF100">
    <property type="entry name" value="POLY(A)-SPECIFIC RIBONUCLEASE"/>
    <property type="match status" value="1"/>
</dbReference>
<dbReference type="Gene3D" id="3.80.10.10">
    <property type="entry name" value="Ribonuclease Inhibitor"/>
    <property type="match status" value="1"/>
</dbReference>
<dbReference type="Gene3D" id="3.60.10.10">
    <property type="entry name" value="Endonuclease/exonuclease/phosphatase"/>
    <property type="match status" value="1"/>
</dbReference>
<organism evidence="4 5">
    <name type="scientific">Intoshia linei</name>
    <dbReference type="NCBI Taxonomy" id="1819745"/>
    <lineage>
        <taxon>Eukaryota</taxon>
        <taxon>Metazoa</taxon>
        <taxon>Spiralia</taxon>
        <taxon>Lophotrochozoa</taxon>
        <taxon>Mesozoa</taxon>
        <taxon>Orthonectida</taxon>
        <taxon>Rhopaluridae</taxon>
        <taxon>Intoshia</taxon>
    </lineage>
</organism>
<name>A0A177B8P3_9BILA</name>
<dbReference type="InterPro" id="IPR005135">
    <property type="entry name" value="Endo/exonuclease/phosphatase"/>
</dbReference>
<dbReference type="EMBL" id="LWCA01000196">
    <property type="protein sequence ID" value="OAF70032.1"/>
    <property type="molecule type" value="Genomic_DNA"/>
</dbReference>
<dbReference type="GO" id="GO:0000175">
    <property type="term" value="F:3'-5'-RNA exonuclease activity"/>
    <property type="evidence" value="ECO:0007669"/>
    <property type="project" value="TreeGrafter"/>
</dbReference>
<dbReference type="OrthoDB" id="428734at2759"/>
<feature type="domain" description="Disease resistance R13L4/SHOC-2-like LRR" evidence="3">
    <location>
        <begin position="76"/>
        <end position="160"/>
    </location>
</feature>